<proteinExistence type="inferred from homology"/>
<dbReference type="EMBL" id="PVWQ01000004">
    <property type="protein sequence ID" value="RDW83551.1"/>
    <property type="molecule type" value="Genomic_DNA"/>
</dbReference>
<dbReference type="Pfam" id="PF00144">
    <property type="entry name" value="Beta-lactamase"/>
    <property type="match status" value="1"/>
</dbReference>
<dbReference type="RefSeq" id="XP_026604889.1">
    <property type="nucleotide sequence ID" value="XM_026745893.1"/>
</dbReference>
<sequence>MPLTPQATSPQDMDLSQRLTDAVSTIRHLKDTFKLPSISFGVVHNGAVILKQCIGYRDLENSLPATPDTIYPISSCTKMFTSAGIGLLVADGKLAWSNRVSQHLPEFNPVRDPRISAEADLIDLMRHSMGYSEPTALYLGPDGCHLQDAGVKGLIPLLNRMRTADKDGQRFNRHWMYANANFSLAGEIIARVSGRPYAEFIHDRILKPLGMDRTVLTKEDVDAQAQDGNVVRQYTVLRDGTHCQLPANHWPFKQTTPELPGSGMGSSLNDMLTWAMAVLAAEAEEEDNSVSPLKQMRRLRRAYWTRPPEDPESNEAAFGMGWMRMTLPTSMVGAYSGNRCTREAPWKLHLQPDNILGRESGSRLMIGHSGGAIGGIATLWTFPETQSAVCALVNGRALGDASDFAAQVLMQALFDLRPRMDLLVWARKEAELAEAFLEEEVLGPWMANRKIEDPERELGVYVGQYVGFGGLFALTISMGEDGLAVTFNHVERARSPLVRFKKDTYSFFTGDLDHWATGFVLRKHYSETLLEFKVDDAGNALGLWWTWNKDEQRAWLGRVDGLC</sequence>
<dbReference type="Gene3D" id="3.40.710.10">
    <property type="entry name" value="DD-peptidase/beta-lactamase superfamily"/>
    <property type="match status" value="1"/>
</dbReference>
<dbReference type="AlphaFoldDB" id="A0A3D8SBK0"/>
<dbReference type="PANTHER" id="PTHR46825:SF14">
    <property type="entry name" value="BETA-LACTAMASE-RELATED DOMAIN-CONTAINING PROTEIN"/>
    <property type="match status" value="1"/>
</dbReference>
<dbReference type="GeneID" id="38114247"/>
<dbReference type="PANTHER" id="PTHR46825">
    <property type="entry name" value="D-ALANYL-D-ALANINE-CARBOXYPEPTIDASE/ENDOPEPTIDASE AMPH"/>
    <property type="match status" value="1"/>
</dbReference>
<dbReference type="OrthoDB" id="5946976at2759"/>
<dbReference type="InterPro" id="IPR012338">
    <property type="entry name" value="Beta-lactam/transpept-like"/>
</dbReference>
<dbReference type="Proteomes" id="UP000256690">
    <property type="component" value="Unassembled WGS sequence"/>
</dbReference>
<dbReference type="SUPFAM" id="SSF56601">
    <property type="entry name" value="beta-lactamase/transpeptidase-like"/>
    <property type="match status" value="1"/>
</dbReference>
<comment type="caution">
    <text evidence="3">The sequence shown here is derived from an EMBL/GenBank/DDBJ whole genome shotgun (WGS) entry which is preliminary data.</text>
</comment>
<gene>
    <name evidence="3" type="ORF">DSM5745_03877</name>
</gene>
<organism evidence="3 4">
    <name type="scientific">Aspergillus mulundensis</name>
    <dbReference type="NCBI Taxonomy" id="1810919"/>
    <lineage>
        <taxon>Eukaryota</taxon>
        <taxon>Fungi</taxon>
        <taxon>Dikarya</taxon>
        <taxon>Ascomycota</taxon>
        <taxon>Pezizomycotina</taxon>
        <taxon>Eurotiomycetes</taxon>
        <taxon>Eurotiomycetidae</taxon>
        <taxon>Eurotiales</taxon>
        <taxon>Aspergillaceae</taxon>
        <taxon>Aspergillus</taxon>
        <taxon>Aspergillus subgen. Nidulantes</taxon>
    </lineage>
</organism>
<dbReference type="STRING" id="1810919.A0A3D8SBK0"/>
<feature type="domain" description="Beta-lactamase-related" evidence="2">
    <location>
        <begin position="25"/>
        <end position="399"/>
    </location>
</feature>
<name>A0A3D8SBK0_9EURO</name>
<dbReference type="InterPro" id="IPR001466">
    <property type="entry name" value="Beta-lactam-related"/>
</dbReference>
<comment type="similarity">
    <text evidence="1">Belongs to the peptidase S12 family.</text>
</comment>
<reference evidence="3 4" key="1">
    <citation type="journal article" date="2018" name="IMA Fungus">
        <title>IMA Genome-F 9: Draft genome sequence of Annulohypoxylon stygium, Aspergillus mulundensis, Berkeleyomyces basicola (syn. Thielaviopsis basicola), Ceratocystis smalleyi, two Cercospora beticola strains, Coleophoma cylindrospora, Fusarium fracticaudum, Phialophora cf. hyalina, and Morchella septimelata.</title>
        <authorList>
            <person name="Wingfield B.D."/>
            <person name="Bills G.F."/>
            <person name="Dong Y."/>
            <person name="Huang W."/>
            <person name="Nel W.J."/>
            <person name="Swalarsk-Parry B.S."/>
            <person name="Vaghefi N."/>
            <person name="Wilken P.M."/>
            <person name="An Z."/>
            <person name="de Beer Z.W."/>
            <person name="De Vos L."/>
            <person name="Chen L."/>
            <person name="Duong T.A."/>
            <person name="Gao Y."/>
            <person name="Hammerbacher A."/>
            <person name="Kikkert J.R."/>
            <person name="Li Y."/>
            <person name="Li H."/>
            <person name="Li K."/>
            <person name="Li Q."/>
            <person name="Liu X."/>
            <person name="Ma X."/>
            <person name="Naidoo K."/>
            <person name="Pethybridge S.J."/>
            <person name="Sun J."/>
            <person name="Steenkamp E.T."/>
            <person name="van der Nest M.A."/>
            <person name="van Wyk S."/>
            <person name="Wingfield M.J."/>
            <person name="Xiong C."/>
            <person name="Yue Q."/>
            <person name="Zhang X."/>
        </authorList>
    </citation>
    <scope>NUCLEOTIDE SEQUENCE [LARGE SCALE GENOMIC DNA]</scope>
    <source>
        <strain evidence="3 4">DSM 5745</strain>
    </source>
</reference>
<keyword evidence="4" id="KW-1185">Reference proteome</keyword>
<accession>A0A3D8SBK0</accession>
<dbReference type="InterPro" id="IPR050491">
    <property type="entry name" value="AmpC-like"/>
</dbReference>
<evidence type="ECO:0000313" key="4">
    <source>
        <dbReference type="Proteomes" id="UP000256690"/>
    </source>
</evidence>
<evidence type="ECO:0000256" key="1">
    <source>
        <dbReference type="ARBA" id="ARBA00038215"/>
    </source>
</evidence>
<protein>
    <recommendedName>
        <fullName evidence="2">Beta-lactamase-related domain-containing protein</fullName>
    </recommendedName>
</protein>
<evidence type="ECO:0000259" key="2">
    <source>
        <dbReference type="Pfam" id="PF00144"/>
    </source>
</evidence>
<evidence type="ECO:0000313" key="3">
    <source>
        <dbReference type="EMBL" id="RDW83551.1"/>
    </source>
</evidence>